<dbReference type="RefSeq" id="WP_012652244.1">
    <property type="nucleotide sequence ID" value="NZ_BAYX01000007.1"/>
</dbReference>
<keyword evidence="1 2" id="KW-0732">Signal</keyword>
<dbReference type="Pfam" id="PF13505">
    <property type="entry name" value="OMP_b-brl"/>
    <property type="match status" value="1"/>
</dbReference>
<reference evidence="4 5" key="1">
    <citation type="submission" date="2014-05" db="EMBL/GenBank/DDBJ databases">
        <title>Whole genome shotgun sequence of Rhizobium rhizogenes NBRC 13257.</title>
        <authorList>
            <person name="Katano-Makiyama Y."/>
            <person name="Hosoyama A."/>
            <person name="Hashimoto M."/>
            <person name="Hosoyama Y."/>
            <person name="Noguchi M."/>
            <person name="Tsuchikane K."/>
            <person name="Kimura A."/>
            <person name="Ohji S."/>
            <person name="Ichikawa N."/>
            <person name="Yamazoe A."/>
            <person name="Fujita N."/>
        </authorList>
    </citation>
    <scope>NUCLEOTIDE SEQUENCE [LARGE SCALE GENOMIC DNA]</scope>
    <source>
        <strain evidence="4 5">NBRC 13257</strain>
    </source>
</reference>
<dbReference type="PROSITE" id="PS51257">
    <property type="entry name" value="PROKAR_LIPOPROTEIN"/>
    <property type="match status" value="1"/>
</dbReference>
<dbReference type="Proteomes" id="UP000026941">
    <property type="component" value="Unassembled WGS sequence"/>
</dbReference>
<evidence type="ECO:0000256" key="2">
    <source>
        <dbReference type="SAM" id="SignalP"/>
    </source>
</evidence>
<dbReference type="AlphaFoldDB" id="A0AA87Q1V0"/>
<proteinExistence type="predicted"/>
<dbReference type="InterPro" id="IPR027385">
    <property type="entry name" value="Beta-barrel_OMP"/>
</dbReference>
<dbReference type="InterPro" id="IPR011250">
    <property type="entry name" value="OMP/PagP_B-barrel"/>
</dbReference>
<evidence type="ECO:0000313" key="5">
    <source>
        <dbReference type="Proteomes" id="UP000026941"/>
    </source>
</evidence>
<protein>
    <recommendedName>
        <fullName evidence="3">Outer membrane protein beta-barrel domain-containing protein</fullName>
    </recommendedName>
</protein>
<gene>
    <name evidence="4" type="ORF">RRH01S_07_02070</name>
</gene>
<sequence>MIRFDALALAAMMASACAGTAFASDLPPEIKMPEVSVKDAQGWYVRGDFGYAINASHGDTSFRTYDPADGDYSSGRFDSDRFSDDFSGGLGVGYQFNDLFRADLTGDYFSGDYEGRTSSASPCSGSAGGTGCSTKARSSFKAGSLMVNGYVDLGTLAGFTPYVGAGLGATRISWSSVNAVGSCVDGSSSCGGSSSVSTRYPGDSDWRFTYALMAGVAYEVAPNVKLDLGYRFSHVAGGDMFGYSAADSAAGAGGTMGRDGALSRHEIRVGLRITTW</sequence>
<evidence type="ECO:0000256" key="1">
    <source>
        <dbReference type="ARBA" id="ARBA00022729"/>
    </source>
</evidence>
<organism evidence="4 5">
    <name type="scientific">Rhizobium rhizogenes NBRC 13257</name>
    <dbReference type="NCBI Taxonomy" id="1220581"/>
    <lineage>
        <taxon>Bacteria</taxon>
        <taxon>Pseudomonadati</taxon>
        <taxon>Pseudomonadota</taxon>
        <taxon>Alphaproteobacteria</taxon>
        <taxon>Hyphomicrobiales</taxon>
        <taxon>Rhizobiaceae</taxon>
        <taxon>Rhizobium/Agrobacterium group</taxon>
        <taxon>Rhizobium</taxon>
    </lineage>
</organism>
<feature type="signal peptide" evidence="2">
    <location>
        <begin position="1"/>
        <end position="23"/>
    </location>
</feature>
<evidence type="ECO:0000259" key="3">
    <source>
        <dbReference type="Pfam" id="PF13505"/>
    </source>
</evidence>
<feature type="chain" id="PRO_5041699860" description="Outer membrane protein beta-barrel domain-containing protein" evidence="2">
    <location>
        <begin position="24"/>
        <end position="276"/>
    </location>
</feature>
<name>A0AA87Q1V0_RHIRH</name>
<accession>A0AA87Q1V0</accession>
<dbReference type="Gene3D" id="2.40.160.20">
    <property type="match status" value="1"/>
</dbReference>
<dbReference type="EMBL" id="BAYX01000007">
    <property type="protein sequence ID" value="GAJ94006.1"/>
    <property type="molecule type" value="Genomic_DNA"/>
</dbReference>
<dbReference type="SUPFAM" id="SSF56925">
    <property type="entry name" value="OMPA-like"/>
    <property type="match status" value="1"/>
</dbReference>
<comment type="caution">
    <text evidence="4">The sequence shown here is derived from an EMBL/GenBank/DDBJ whole genome shotgun (WGS) entry which is preliminary data.</text>
</comment>
<evidence type="ECO:0000313" key="4">
    <source>
        <dbReference type="EMBL" id="GAJ94006.1"/>
    </source>
</evidence>
<feature type="domain" description="Outer membrane protein beta-barrel" evidence="3">
    <location>
        <begin position="21"/>
        <end position="243"/>
    </location>
</feature>